<dbReference type="Proteomes" id="UP000064967">
    <property type="component" value="Chromosome"/>
</dbReference>
<evidence type="ECO:0000313" key="2">
    <source>
        <dbReference type="Proteomes" id="UP000064967"/>
    </source>
</evidence>
<dbReference type="EMBL" id="CP012333">
    <property type="protein sequence ID" value="AKV01783.1"/>
    <property type="molecule type" value="Genomic_DNA"/>
</dbReference>
<accession>A0A0K1Q7R6</accession>
<name>A0A0K1Q7R6_9BACT</name>
<dbReference type="KEGG" id="llu:AKJ09_08446"/>
<reference evidence="1 2" key="1">
    <citation type="submission" date="2015-08" db="EMBL/GenBank/DDBJ databases">
        <authorList>
            <person name="Babu N.S."/>
            <person name="Beckwith C.J."/>
            <person name="Beseler K.G."/>
            <person name="Brison A."/>
            <person name="Carone J.V."/>
            <person name="Caskin T.P."/>
            <person name="Diamond M."/>
            <person name="Durham M.E."/>
            <person name="Foxe J.M."/>
            <person name="Go M."/>
            <person name="Henderson B.A."/>
            <person name="Jones I.B."/>
            <person name="McGettigan J.A."/>
            <person name="Micheletti S.J."/>
            <person name="Nasrallah M.E."/>
            <person name="Ortiz D."/>
            <person name="Piller C.R."/>
            <person name="Privatt S.R."/>
            <person name="Schneider S.L."/>
            <person name="Sharp S."/>
            <person name="Smith T.C."/>
            <person name="Stanton J.D."/>
            <person name="Ullery H.E."/>
            <person name="Wilson R.J."/>
            <person name="Serrano M.G."/>
            <person name="Buck G."/>
            <person name="Lee V."/>
            <person name="Wang Y."/>
            <person name="Carvalho R."/>
            <person name="Voegtly L."/>
            <person name="Shi R."/>
            <person name="Duckworth R."/>
            <person name="Johnson A."/>
            <person name="Loviza R."/>
            <person name="Walstead R."/>
            <person name="Shah Z."/>
            <person name="Kiflezghi M."/>
            <person name="Wade K."/>
            <person name="Ball S.L."/>
            <person name="Bradley K.W."/>
            <person name="Asai D.J."/>
            <person name="Bowman C.A."/>
            <person name="Russell D.A."/>
            <person name="Pope W.H."/>
            <person name="Jacobs-Sera D."/>
            <person name="Hendrix R.W."/>
            <person name="Hatfull G.F."/>
        </authorList>
    </citation>
    <scope>NUCLEOTIDE SEQUENCE [LARGE SCALE GENOMIC DNA]</scope>
    <source>
        <strain evidence="1 2">DSM 27648</strain>
    </source>
</reference>
<protein>
    <submittedName>
        <fullName evidence="1">Uncharacterized protein</fullName>
    </submittedName>
</protein>
<dbReference type="RefSeq" id="WP_146652810.1">
    <property type="nucleotide sequence ID" value="NZ_CP012333.1"/>
</dbReference>
<sequence>MVRAQAIAELPYAAYVTRAALVTFLALLAAGASVTSMGCSGGALETATSMPSAPRRPDGVVLEPPAALPAAVDRAPASGVVALREPLGDKDIDDVVRAYVRAFEHAELDTLKEMTARDATTLGRSGDRNQLIALWAAKLKSADHAKLSGAETPRLGPIEKHTFDTLGELGSAQRPPTMREGDVYVRVPISVPRTGGEPLFGDVLVLLLRREDGRLRIAGQADENAN</sequence>
<proteinExistence type="predicted"/>
<keyword evidence="2" id="KW-1185">Reference proteome</keyword>
<dbReference type="STRING" id="1391654.AKJ09_08446"/>
<organism evidence="1 2">
    <name type="scientific">Labilithrix luteola</name>
    <dbReference type="NCBI Taxonomy" id="1391654"/>
    <lineage>
        <taxon>Bacteria</taxon>
        <taxon>Pseudomonadati</taxon>
        <taxon>Myxococcota</taxon>
        <taxon>Polyangia</taxon>
        <taxon>Polyangiales</taxon>
        <taxon>Labilitrichaceae</taxon>
        <taxon>Labilithrix</taxon>
    </lineage>
</organism>
<dbReference type="AlphaFoldDB" id="A0A0K1Q7R6"/>
<gene>
    <name evidence="1" type="ORF">AKJ09_08446</name>
</gene>
<evidence type="ECO:0000313" key="1">
    <source>
        <dbReference type="EMBL" id="AKV01783.1"/>
    </source>
</evidence>